<proteinExistence type="predicted"/>
<keyword evidence="3" id="KW-1185">Reference proteome</keyword>
<reference evidence="2 3" key="1">
    <citation type="journal article" date="2021" name="Int. J. Syst. Evol. Microbiol.">
        <title>Reticulibacter mediterranei gen. nov., sp. nov., within the new family Reticulibacteraceae fam. nov., and Ktedonospora formicarum gen. nov., sp. nov., Ktedonobacter robiniae sp. nov., Dictyobacter formicarum sp. nov. and Dictyobacter arantiisoli sp. nov., belonging to the class Ktedonobacteria.</title>
        <authorList>
            <person name="Yabe S."/>
            <person name="Zheng Y."/>
            <person name="Wang C.M."/>
            <person name="Sakai Y."/>
            <person name="Abe K."/>
            <person name="Yokota A."/>
            <person name="Donadio S."/>
            <person name="Cavaletti L."/>
            <person name="Monciardini P."/>
        </authorList>
    </citation>
    <scope>NUCLEOTIDE SEQUENCE [LARGE SCALE GENOMIC DNA]</scope>
    <source>
        <strain evidence="2 3">SOSP1-30</strain>
    </source>
</reference>
<gene>
    <name evidence="2" type="ORF">KSB_37920</name>
</gene>
<protein>
    <submittedName>
        <fullName evidence="2">Uncharacterized protein</fullName>
    </submittedName>
</protein>
<keyword evidence="1" id="KW-0472">Membrane</keyword>
<feature type="transmembrane region" description="Helical" evidence="1">
    <location>
        <begin position="48"/>
        <end position="71"/>
    </location>
</feature>
<comment type="caution">
    <text evidence="2">The sequence shown here is derived from an EMBL/GenBank/DDBJ whole genome shotgun (WGS) entry which is preliminary data.</text>
</comment>
<evidence type="ECO:0000313" key="2">
    <source>
        <dbReference type="EMBL" id="GHO55317.1"/>
    </source>
</evidence>
<keyword evidence="1" id="KW-1133">Transmembrane helix</keyword>
<dbReference type="RefSeq" id="WP_201371917.1">
    <property type="nucleotide sequence ID" value="NZ_BNJG01000001.1"/>
</dbReference>
<accession>A0ABQ3USF6</accession>
<evidence type="ECO:0000256" key="1">
    <source>
        <dbReference type="SAM" id="Phobius"/>
    </source>
</evidence>
<dbReference type="Proteomes" id="UP000654345">
    <property type="component" value="Unassembled WGS sequence"/>
</dbReference>
<sequence length="97" mass="11155">MSYLSVLSLCLHIIGPTGIIVLLSRIWIITWHFRDSPPSGFRRYQRALYMKQTAGLALLFLLTMATSYALLHEVWGVLYGLLAFKACTWWVRLTLLP</sequence>
<keyword evidence="1" id="KW-0812">Transmembrane</keyword>
<evidence type="ECO:0000313" key="3">
    <source>
        <dbReference type="Proteomes" id="UP000654345"/>
    </source>
</evidence>
<name>A0ABQ3USF6_9CHLR</name>
<feature type="transmembrane region" description="Helical" evidence="1">
    <location>
        <begin position="77"/>
        <end position="95"/>
    </location>
</feature>
<organism evidence="2 3">
    <name type="scientific">Ktedonobacter robiniae</name>
    <dbReference type="NCBI Taxonomy" id="2778365"/>
    <lineage>
        <taxon>Bacteria</taxon>
        <taxon>Bacillati</taxon>
        <taxon>Chloroflexota</taxon>
        <taxon>Ktedonobacteria</taxon>
        <taxon>Ktedonobacterales</taxon>
        <taxon>Ktedonobacteraceae</taxon>
        <taxon>Ktedonobacter</taxon>
    </lineage>
</organism>
<dbReference type="EMBL" id="BNJG01000001">
    <property type="protein sequence ID" value="GHO55317.1"/>
    <property type="molecule type" value="Genomic_DNA"/>
</dbReference>
<feature type="transmembrane region" description="Helical" evidence="1">
    <location>
        <begin position="6"/>
        <end position="28"/>
    </location>
</feature>